<protein>
    <recommendedName>
        <fullName evidence="2">DUF4773 domain-containing protein</fullName>
    </recommendedName>
</protein>
<dbReference type="OrthoDB" id="5952164at2759"/>
<dbReference type="Proteomes" id="UP001059596">
    <property type="component" value="Chromosome 3R"/>
</dbReference>
<evidence type="ECO:0000313" key="3">
    <source>
        <dbReference type="EMBL" id="KAI8045108.1"/>
    </source>
</evidence>
<dbReference type="InterPro" id="IPR031941">
    <property type="entry name" value="DUF4773"/>
</dbReference>
<comment type="caution">
    <text evidence="3">The sequence shown here is derived from an EMBL/GenBank/DDBJ whole genome shotgun (WGS) entry which is preliminary data.</text>
</comment>
<evidence type="ECO:0000256" key="1">
    <source>
        <dbReference type="SAM" id="SignalP"/>
    </source>
</evidence>
<keyword evidence="1" id="KW-0732">Signal</keyword>
<name>A0A9P9YXU4_9MUSC</name>
<sequence>MIISHSHTILIGFLTIIVILSYVKVAEAGTGLDLGLISLPATSQVCQCSLTMSCSCCQGVTVNLMNQTSTLCLTVKIGLTSGSVDLGATMDGNSVAKFSISTTKPPTYCLPVVSMASLDMCLKINFKMAGVAVKACPTIYTNYASNQIVSYDFPCIQVGLDGVSLA</sequence>
<feature type="signal peptide" evidence="1">
    <location>
        <begin position="1"/>
        <end position="28"/>
    </location>
</feature>
<reference evidence="3" key="1">
    <citation type="journal article" date="2023" name="Genome Biol. Evol.">
        <title>Long-read-based Genome Assembly of Drosophila gunungcola Reveals Fewer Chemosensory Genes in Flower-breeding Species.</title>
        <authorList>
            <person name="Negi A."/>
            <person name="Liao B.Y."/>
            <person name="Yeh S.D."/>
        </authorList>
    </citation>
    <scope>NUCLEOTIDE SEQUENCE</scope>
    <source>
        <strain evidence="3">Sukarami</strain>
    </source>
</reference>
<dbReference type="PANTHER" id="PTHR36299:SF1">
    <property type="entry name" value="DUF4773 DOMAIN-CONTAINING PROTEIN"/>
    <property type="match status" value="1"/>
</dbReference>
<accession>A0A9P9YXU4</accession>
<dbReference type="PANTHER" id="PTHR36299">
    <property type="entry name" value="AGAP008005-PA"/>
    <property type="match status" value="1"/>
</dbReference>
<keyword evidence="4" id="KW-1185">Reference proteome</keyword>
<feature type="domain" description="DUF4773" evidence="2">
    <location>
        <begin position="46"/>
        <end position="162"/>
    </location>
</feature>
<gene>
    <name evidence="3" type="ORF">M5D96_001286</name>
</gene>
<feature type="chain" id="PRO_5040439990" description="DUF4773 domain-containing protein" evidence="1">
    <location>
        <begin position="29"/>
        <end position="166"/>
    </location>
</feature>
<dbReference type="AlphaFoldDB" id="A0A9P9YXU4"/>
<dbReference type="Pfam" id="PF15998">
    <property type="entry name" value="DUF4773"/>
    <property type="match status" value="1"/>
</dbReference>
<dbReference type="EMBL" id="JAMKOV010000001">
    <property type="protein sequence ID" value="KAI8045108.1"/>
    <property type="molecule type" value="Genomic_DNA"/>
</dbReference>
<evidence type="ECO:0000313" key="4">
    <source>
        <dbReference type="Proteomes" id="UP001059596"/>
    </source>
</evidence>
<proteinExistence type="predicted"/>
<evidence type="ECO:0000259" key="2">
    <source>
        <dbReference type="Pfam" id="PF15998"/>
    </source>
</evidence>
<organism evidence="3 4">
    <name type="scientific">Drosophila gunungcola</name>
    <name type="common">fruit fly</name>
    <dbReference type="NCBI Taxonomy" id="103775"/>
    <lineage>
        <taxon>Eukaryota</taxon>
        <taxon>Metazoa</taxon>
        <taxon>Ecdysozoa</taxon>
        <taxon>Arthropoda</taxon>
        <taxon>Hexapoda</taxon>
        <taxon>Insecta</taxon>
        <taxon>Pterygota</taxon>
        <taxon>Neoptera</taxon>
        <taxon>Endopterygota</taxon>
        <taxon>Diptera</taxon>
        <taxon>Brachycera</taxon>
        <taxon>Muscomorpha</taxon>
        <taxon>Ephydroidea</taxon>
        <taxon>Drosophilidae</taxon>
        <taxon>Drosophila</taxon>
        <taxon>Sophophora</taxon>
    </lineage>
</organism>